<accession>A0A437PNM6</accession>
<dbReference type="OrthoDB" id="4290097at2"/>
<protein>
    <submittedName>
        <fullName evidence="1">Uncharacterized protein</fullName>
    </submittedName>
</protein>
<proteinExistence type="predicted"/>
<organism evidence="1 2">
    <name type="scientific">Streptomyces antnestii</name>
    <dbReference type="NCBI Taxonomy" id="2494256"/>
    <lineage>
        <taxon>Bacteria</taxon>
        <taxon>Bacillati</taxon>
        <taxon>Actinomycetota</taxon>
        <taxon>Actinomycetes</taxon>
        <taxon>Kitasatosporales</taxon>
        <taxon>Streptomycetaceae</taxon>
        <taxon>Streptomyces</taxon>
    </lineage>
</organism>
<dbReference type="RefSeq" id="WP_127829186.1">
    <property type="nucleotide sequence ID" value="NZ_RZYA01000007.1"/>
</dbReference>
<evidence type="ECO:0000313" key="1">
    <source>
        <dbReference type="EMBL" id="RVU23890.1"/>
    </source>
</evidence>
<gene>
    <name evidence="1" type="ORF">EOT10_17700</name>
</gene>
<reference evidence="1 2" key="1">
    <citation type="submission" date="2019-01" db="EMBL/GenBank/DDBJ databases">
        <title>Genome sequences of Streptomyces and Rhizobium isolates collected from root and soil.</title>
        <authorList>
            <person name="Chhettri S."/>
            <person name="Sevigny J.L."/>
            <person name="Sen A."/>
            <person name="Ennis N."/>
            <person name="Tisa L."/>
        </authorList>
    </citation>
    <scope>NUCLEOTIDE SEQUENCE [LARGE SCALE GENOMIC DNA]</scope>
    <source>
        <strain evidence="1 2">San01</strain>
    </source>
</reference>
<keyword evidence="2" id="KW-1185">Reference proteome</keyword>
<dbReference type="Proteomes" id="UP000283128">
    <property type="component" value="Unassembled WGS sequence"/>
</dbReference>
<evidence type="ECO:0000313" key="2">
    <source>
        <dbReference type="Proteomes" id="UP000283128"/>
    </source>
</evidence>
<comment type="caution">
    <text evidence="1">The sequence shown here is derived from an EMBL/GenBank/DDBJ whole genome shotgun (WGS) entry which is preliminary data.</text>
</comment>
<name>A0A437PNM6_9ACTN</name>
<dbReference type="EMBL" id="RZYA01000007">
    <property type="protein sequence ID" value="RVU23890.1"/>
    <property type="molecule type" value="Genomic_DNA"/>
</dbReference>
<dbReference type="AlphaFoldDB" id="A0A437PNM6"/>
<sequence length="59" mass="6485">MPPLECSGSVRSADEVNEQIRGLWLRAGGRLSADQRAQYARLVTEWADAVRTEVVVEAA</sequence>